<evidence type="ECO:0000313" key="2">
    <source>
        <dbReference type="EMBL" id="MFC4259614.1"/>
    </source>
</evidence>
<keyword evidence="1" id="KW-0472">Membrane</keyword>
<feature type="transmembrane region" description="Helical" evidence="1">
    <location>
        <begin position="6"/>
        <end position="23"/>
    </location>
</feature>
<name>A0ABV8QHW3_9GAMM</name>
<sequence length="159" mass="18362">MTKFEIISSLVSILAVVVSFYSLHRSKRNHDQLVELEKIHAKLSERELAEYEKRDRDALKAVLSVRMVKDRNAQKFIITNQGAAEAKNIYFGLEQDNEHNPLVPNDYEQKTPYRILGPGESYHLLASIPLSVRQNAYFVSLRWENADGTQDRVFRSVAR</sequence>
<accession>A0ABV8QHW3</accession>
<dbReference type="Proteomes" id="UP001595798">
    <property type="component" value="Unassembled WGS sequence"/>
</dbReference>
<keyword evidence="1" id="KW-1133">Transmembrane helix</keyword>
<protein>
    <recommendedName>
        <fullName evidence="4">Lysis protein</fullName>
    </recommendedName>
</protein>
<comment type="caution">
    <text evidence="2">The sequence shown here is derived from an EMBL/GenBank/DDBJ whole genome shotgun (WGS) entry which is preliminary data.</text>
</comment>
<organism evidence="2 3">
    <name type="scientific">Marinobacter lacisalsi</name>
    <dbReference type="NCBI Taxonomy" id="475979"/>
    <lineage>
        <taxon>Bacteria</taxon>
        <taxon>Pseudomonadati</taxon>
        <taxon>Pseudomonadota</taxon>
        <taxon>Gammaproteobacteria</taxon>
        <taxon>Pseudomonadales</taxon>
        <taxon>Marinobacteraceae</taxon>
        <taxon>Marinobacter</taxon>
    </lineage>
</organism>
<keyword evidence="3" id="KW-1185">Reference proteome</keyword>
<evidence type="ECO:0008006" key="4">
    <source>
        <dbReference type="Google" id="ProtNLM"/>
    </source>
</evidence>
<keyword evidence="1" id="KW-0812">Transmembrane</keyword>
<evidence type="ECO:0000256" key="1">
    <source>
        <dbReference type="SAM" id="Phobius"/>
    </source>
</evidence>
<reference evidence="3" key="1">
    <citation type="journal article" date="2019" name="Int. J. Syst. Evol. Microbiol.">
        <title>The Global Catalogue of Microorganisms (GCM) 10K type strain sequencing project: providing services to taxonomists for standard genome sequencing and annotation.</title>
        <authorList>
            <consortium name="The Broad Institute Genomics Platform"/>
            <consortium name="The Broad Institute Genome Sequencing Center for Infectious Disease"/>
            <person name="Wu L."/>
            <person name="Ma J."/>
        </authorList>
    </citation>
    <scope>NUCLEOTIDE SEQUENCE [LARGE SCALE GENOMIC DNA]</scope>
    <source>
        <strain evidence="3">CECT 7297</strain>
    </source>
</reference>
<proteinExistence type="predicted"/>
<dbReference type="EMBL" id="JBHSDI010000013">
    <property type="protein sequence ID" value="MFC4259614.1"/>
    <property type="molecule type" value="Genomic_DNA"/>
</dbReference>
<evidence type="ECO:0000313" key="3">
    <source>
        <dbReference type="Proteomes" id="UP001595798"/>
    </source>
</evidence>
<gene>
    <name evidence="2" type="ORF">ACFOZ5_11290</name>
</gene>
<dbReference type="RefSeq" id="WP_379887302.1">
    <property type="nucleotide sequence ID" value="NZ_JBHSDI010000013.1"/>
</dbReference>